<dbReference type="InterPro" id="IPR051473">
    <property type="entry name" value="P2Ox-like"/>
</dbReference>
<dbReference type="SUPFAM" id="SSF51905">
    <property type="entry name" value="FAD/NAD(P)-binding domain"/>
    <property type="match status" value="1"/>
</dbReference>
<dbReference type="InterPro" id="IPR007867">
    <property type="entry name" value="GMC_OxRtase_C"/>
</dbReference>
<name>A0ABW7Q8K1_9MICO</name>
<gene>
    <name evidence="8" type="ORF">ACH3VR_12585</name>
</gene>
<comment type="similarity">
    <text evidence="2">Belongs to the GMC oxidoreductase family.</text>
</comment>
<dbReference type="PANTHER" id="PTHR42784:SF1">
    <property type="entry name" value="PYRANOSE 2-OXIDASE"/>
    <property type="match status" value="1"/>
</dbReference>
<evidence type="ECO:0000256" key="1">
    <source>
        <dbReference type="ARBA" id="ARBA00001974"/>
    </source>
</evidence>
<dbReference type="PANTHER" id="PTHR42784">
    <property type="entry name" value="PYRANOSE 2-OXIDASE"/>
    <property type="match status" value="1"/>
</dbReference>
<dbReference type="InterPro" id="IPR036188">
    <property type="entry name" value="FAD/NAD-bd_sf"/>
</dbReference>
<comment type="caution">
    <text evidence="8">The sequence shown here is derived from an EMBL/GenBank/DDBJ whole genome shotgun (WGS) entry which is preliminary data.</text>
</comment>
<evidence type="ECO:0000313" key="8">
    <source>
        <dbReference type="EMBL" id="MFH8251199.1"/>
    </source>
</evidence>
<dbReference type="Pfam" id="PF05199">
    <property type="entry name" value="GMC_oxred_C"/>
    <property type="match status" value="1"/>
</dbReference>
<keyword evidence="3" id="KW-0285">Flavoprotein</keyword>
<dbReference type="SUPFAM" id="SSF54373">
    <property type="entry name" value="FAD-linked reductases, C-terminal domain"/>
    <property type="match status" value="1"/>
</dbReference>
<evidence type="ECO:0000256" key="2">
    <source>
        <dbReference type="ARBA" id="ARBA00010790"/>
    </source>
</evidence>
<dbReference type="Pfam" id="PF00732">
    <property type="entry name" value="GMC_oxred_N"/>
    <property type="match status" value="1"/>
</dbReference>
<dbReference type="EMBL" id="JBIQWL010000004">
    <property type="protein sequence ID" value="MFH8251199.1"/>
    <property type="molecule type" value="Genomic_DNA"/>
</dbReference>
<comment type="cofactor">
    <cofactor evidence="1">
        <name>FAD</name>
        <dbReference type="ChEBI" id="CHEBI:57692"/>
    </cofactor>
</comment>
<feature type="domain" description="Glucose-methanol-choline oxidoreductase N-terminal" evidence="6">
    <location>
        <begin position="236"/>
        <end position="301"/>
    </location>
</feature>
<evidence type="ECO:0000256" key="3">
    <source>
        <dbReference type="ARBA" id="ARBA00022630"/>
    </source>
</evidence>
<evidence type="ECO:0000259" key="7">
    <source>
        <dbReference type="Pfam" id="PF05199"/>
    </source>
</evidence>
<evidence type="ECO:0000256" key="4">
    <source>
        <dbReference type="ARBA" id="ARBA00022827"/>
    </source>
</evidence>
<keyword evidence="9" id="KW-1185">Reference proteome</keyword>
<evidence type="ECO:0000313" key="9">
    <source>
        <dbReference type="Proteomes" id="UP001610861"/>
    </source>
</evidence>
<sequence>MSHTPTVAIVGSGPIGSAYARVILQSDPDVRVVMFEAGPQLTAIPGESVRNIADPGEKARAREMSQGPQAGAFRESLGIPSSVVVEGMFTARQGTHLLDFGGEGSAHAPTFPAAAAATNVGGQGAHWTCAIPRPAFSEKVDFIDDAEWEDLVSTAEGLLHQQSAAFSDSPIGTAIRSLLNDEFGAELPAGYGVGTLPVAGDPQPDGSMVWAGANTVLGPLIEAGTPESARFELRDLTLVRRVETEDGHATGVTIEDLRTKELSFFPADAVVVAADAFRSPQLLWASGIRPRALGRYLTEHHVVITTVALDEQRMRPLVSDDEFEGELARRAQNAADPVAAVNRIPFSEPDHPFSLQVMYAENPPFALDPSHPAAGNRWGYVNMGYGVRKHPRVEDGVAFDDDELDYRGFPNMTIDYALTDAEQPELDEAHVRVRRAGEALGTFVAEPRLMPNGSSLHYMGTMRMGAADDGTSVADPWSHVWGFDNLLVGGNALIPTANTMNPTLMSVAIAVRGARRVVEELSSAPVGEAVR</sequence>
<proteinExistence type="inferred from homology"/>
<evidence type="ECO:0000259" key="6">
    <source>
        <dbReference type="Pfam" id="PF00732"/>
    </source>
</evidence>
<keyword evidence="5" id="KW-0560">Oxidoreductase</keyword>
<organism evidence="8 9">
    <name type="scientific">Microbacterium alkaliflavum</name>
    <dbReference type="NCBI Taxonomy" id="3248839"/>
    <lineage>
        <taxon>Bacteria</taxon>
        <taxon>Bacillati</taxon>
        <taxon>Actinomycetota</taxon>
        <taxon>Actinomycetes</taxon>
        <taxon>Micrococcales</taxon>
        <taxon>Microbacteriaceae</taxon>
        <taxon>Microbacterium</taxon>
    </lineage>
</organism>
<dbReference type="InterPro" id="IPR000172">
    <property type="entry name" value="GMC_OxRdtase_N"/>
</dbReference>
<protein>
    <submittedName>
        <fullName evidence="8">GMC oxidoreductase</fullName>
    </submittedName>
</protein>
<dbReference type="Gene3D" id="3.50.50.60">
    <property type="entry name" value="FAD/NAD(P)-binding domain"/>
    <property type="match status" value="2"/>
</dbReference>
<accession>A0ABW7Q8K1</accession>
<keyword evidence="4" id="KW-0274">FAD</keyword>
<evidence type="ECO:0000256" key="5">
    <source>
        <dbReference type="ARBA" id="ARBA00023002"/>
    </source>
</evidence>
<dbReference type="RefSeq" id="WP_397556655.1">
    <property type="nucleotide sequence ID" value="NZ_JBIQWL010000004.1"/>
</dbReference>
<reference evidence="8 9" key="1">
    <citation type="submission" date="2024-09" db="EMBL/GenBank/DDBJ databases">
        <authorList>
            <person name="Pan X."/>
        </authorList>
    </citation>
    <scope>NUCLEOTIDE SEQUENCE [LARGE SCALE GENOMIC DNA]</scope>
    <source>
        <strain evidence="8 9">B2969</strain>
    </source>
</reference>
<feature type="domain" description="Glucose-methanol-choline oxidoreductase C-terminal" evidence="7">
    <location>
        <begin position="405"/>
        <end position="510"/>
    </location>
</feature>
<dbReference type="Proteomes" id="UP001610861">
    <property type="component" value="Unassembled WGS sequence"/>
</dbReference>